<feature type="transmembrane region" description="Helical" evidence="5">
    <location>
        <begin position="12"/>
        <end position="32"/>
    </location>
</feature>
<dbReference type="InterPro" id="IPR011701">
    <property type="entry name" value="MFS"/>
</dbReference>
<comment type="caution">
    <text evidence="7">The sequence shown here is derived from an EMBL/GenBank/DDBJ whole genome shotgun (WGS) entry which is preliminary data.</text>
</comment>
<keyword evidence="4 5" id="KW-0472">Membrane</keyword>
<proteinExistence type="predicted"/>
<dbReference type="OrthoDB" id="9788453at2"/>
<evidence type="ECO:0000256" key="5">
    <source>
        <dbReference type="SAM" id="Phobius"/>
    </source>
</evidence>
<dbReference type="GO" id="GO:0022857">
    <property type="term" value="F:transmembrane transporter activity"/>
    <property type="evidence" value="ECO:0007669"/>
    <property type="project" value="InterPro"/>
</dbReference>
<dbReference type="InterPro" id="IPR036259">
    <property type="entry name" value="MFS_trans_sf"/>
</dbReference>
<feature type="transmembrane region" description="Helical" evidence="5">
    <location>
        <begin position="167"/>
        <end position="187"/>
    </location>
</feature>
<comment type="subcellular location">
    <subcellularLocation>
        <location evidence="1">Membrane</location>
        <topology evidence="1">Multi-pass membrane protein</topology>
    </subcellularLocation>
</comment>
<evidence type="ECO:0000259" key="6">
    <source>
        <dbReference type="PROSITE" id="PS50850"/>
    </source>
</evidence>
<feature type="transmembrane region" description="Helical" evidence="5">
    <location>
        <begin position="329"/>
        <end position="348"/>
    </location>
</feature>
<feature type="transmembrane region" description="Helical" evidence="5">
    <location>
        <begin position="369"/>
        <end position="388"/>
    </location>
</feature>
<feature type="transmembrane region" description="Helical" evidence="5">
    <location>
        <begin position="273"/>
        <end position="292"/>
    </location>
</feature>
<dbReference type="Pfam" id="PF07690">
    <property type="entry name" value="MFS_1"/>
    <property type="match status" value="1"/>
</dbReference>
<evidence type="ECO:0000256" key="2">
    <source>
        <dbReference type="ARBA" id="ARBA00022692"/>
    </source>
</evidence>
<feature type="transmembrane region" description="Helical" evidence="5">
    <location>
        <begin position="80"/>
        <end position="99"/>
    </location>
</feature>
<dbReference type="PROSITE" id="PS50850">
    <property type="entry name" value="MFS"/>
    <property type="match status" value="1"/>
</dbReference>
<dbReference type="InterPro" id="IPR020846">
    <property type="entry name" value="MFS_dom"/>
</dbReference>
<feature type="transmembrane region" description="Helical" evidence="5">
    <location>
        <begin position="52"/>
        <end position="73"/>
    </location>
</feature>
<evidence type="ECO:0000256" key="3">
    <source>
        <dbReference type="ARBA" id="ARBA00022989"/>
    </source>
</evidence>
<dbReference type="RefSeq" id="WP_135878227.1">
    <property type="nucleotide sequence ID" value="NZ_SRSO01000025.1"/>
</dbReference>
<accession>A0A4S1DTE3</accession>
<feature type="transmembrane region" description="Helical" evidence="5">
    <location>
        <begin position="230"/>
        <end position="253"/>
    </location>
</feature>
<keyword evidence="2 5" id="KW-0812">Transmembrane</keyword>
<dbReference type="PANTHER" id="PTHR11662">
    <property type="entry name" value="SOLUTE CARRIER FAMILY 17"/>
    <property type="match status" value="1"/>
</dbReference>
<feature type="transmembrane region" description="Helical" evidence="5">
    <location>
        <begin position="394"/>
        <end position="412"/>
    </location>
</feature>
<dbReference type="EMBL" id="SRSO01000025">
    <property type="protein sequence ID" value="TGV01310.1"/>
    <property type="molecule type" value="Genomic_DNA"/>
</dbReference>
<dbReference type="InterPro" id="IPR050382">
    <property type="entry name" value="MFS_Na/Anion_cotransporter"/>
</dbReference>
<gene>
    <name evidence="7" type="ORF">EM932_16090</name>
</gene>
<dbReference type="Gene3D" id="1.20.1250.20">
    <property type="entry name" value="MFS general substrate transporter like domains"/>
    <property type="match status" value="2"/>
</dbReference>
<sequence length="421" mass="46692">MSSKGRFFPVRYRMVFGTFILAMIVLFDRILISVAKDPVATDLGLSDKQMGWVLSIFALGYALFQTPSGYLADKFGARKVLTAVVTLWSIFTALTGAVYNFVALIIVRFLFGVGEAGAFPSMARAVFNWIPVKERGLVHGINFSGGRIGAAIALPMVAWLIDFTSWRMSFVILGAIGVLWALIWYWWYRDSPENHASVDENELKIIKKNTQEVSSNKESISFKKLFKSKAMWLMMGQYFSSNFTFFFCLTWLFPHLKAKYNLDMVEAGFYSSAPLIFGALGNWVSGWLVDVIYRKGKWSLSRKLPAIIGFSLAAIGIVASIYMNEVVGAVVFISLAVFGADMTLSPSWSVCLDIGKEHSGTVSGTMNMAGNLGSFFTALAFPYMIAFTGSNTPFFFLAAVLNLLAIPMWLAVKPQKPLQLT</sequence>
<evidence type="ECO:0000256" key="4">
    <source>
        <dbReference type="ARBA" id="ARBA00023136"/>
    </source>
</evidence>
<dbReference type="SUPFAM" id="SSF103473">
    <property type="entry name" value="MFS general substrate transporter"/>
    <property type="match status" value="1"/>
</dbReference>
<dbReference type="AlphaFoldDB" id="A0A4S1DTE3"/>
<dbReference type="PANTHER" id="PTHR11662:SF399">
    <property type="entry name" value="FI19708P1-RELATED"/>
    <property type="match status" value="1"/>
</dbReference>
<name>A0A4S1DTE3_9FLAO</name>
<feature type="transmembrane region" description="Helical" evidence="5">
    <location>
        <begin position="304"/>
        <end position="323"/>
    </location>
</feature>
<dbReference type="Proteomes" id="UP000307602">
    <property type="component" value="Unassembled WGS sequence"/>
</dbReference>
<reference evidence="7 8" key="1">
    <citation type="submission" date="2019-04" db="EMBL/GenBank/DDBJ databases">
        <authorList>
            <person name="Liu A."/>
        </authorList>
    </citation>
    <scope>NUCLEOTIDE SEQUENCE [LARGE SCALE GENOMIC DNA]</scope>
    <source>
        <strain evidence="7 8">RZ03</strain>
    </source>
</reference>
<organism evidence="7 8">
    <name type="scientific">Flavivirga rizhaonensis</name>
    <dbReference type="NCBI Taxonomy" id="2559571"/>
    <lineage>
        <taxon>Bacteria</taxon>
        <taxon>Pseudomonadati</taxon>
        <taxon>Bacteroidota</taxon>
        <taxon>Flavobacteriia</taxon>
        <taxon>Flavobacteriales</taxon>
        <taxon>Flavobacteriaceae</taxon>
        <taxon>Flavivirga</taxon>
    </lineage>
</organism>
<keyword evidence="8" id="KW-1185">Reference proteome</keyword>
<feature type="domain" description="Major facilitator superfamily (MFS) profile" evidence="6">
    <location>
        <begin position="14"/>
        <end position="417"/>
    </location>
</feature>
<protein>
    <submittedName>
        <fullName evidence="7">MFS transporter</fullName>
    </submittedName>
</protein>
<evidence type="ECO:0000256" key="1">
    <source>
        <dbReference type="ARBA" id="ARBA00004141"/>
    </source>
</evidence>
<dbReference type="GO" id="GO:0016020">
    <property type="term" value="C:membrane"/>
    <property type="evidence" value="ECO:0007669"/>
    <property type="project" value="UniProtKB-SubCell"/>
</dbReference>
<keyword evidence="3 5" id="KW-1133">Transmembrane helix</keyword>
<evidence type="ECO:0000313" key="7">
    <source>
        <dbReference type="EMBL" id="TGV01310.1"/>
    </source>
</evidence>
<evidence type="ECO:0000313" key="8">
    <source>
        <dbReference type="Proteomes" id="UP000307602"/>
    </source>
</evidence>
<dbReference type="CDD" id="cd17319">
    <property type="entry name" value="MFS_ExuT_GudP_like"/>
    <property type="match status" value="1"/>
</dbReference>
<feature type="transmembrane region" description="Helical" evidence="5">
    <location>
        <begin position="139"/>
        <end position="161"/>
    </location>
</feature>